<name>A0A4W5MDB6_9TELE</name>
<dbReference type="GO" id="GO:0005344">
    <property type="term" value="F:oxygen carrier activity"/>
    <property type="evidence" value="ECO:0007669"/>
    <property type="project" value="UniProtKB-KW"/>
</dbReference>
<evidence type="ECO:0000256" key="5">
    <source>
        <dbReference type="ARBA" id="ARBA00022617"/>
    </source>
</evidence>
<dbReference type="GO" id="GO:0042744">
    <property type="term" value="P:hydrogen peroxide catabolic process"/>
    <property type="evidence" value="ECO:0007669"/>
    <property type="project" value="TreeGrafter"/>
</dbReference>
<dbReference type="Ensembl" id="ENSHHUT00000037849.1">
    <property type="protein sequence ID" value="ENSHHUP00000036397.1"/>
    <property type="gene ID" value="ENSHHUG00000022843.1"/>
</dbReference>
<evidence type="ECO:0000256" key="6">
    <source>
        <dbReference type="ARBA" id="ARBA00022621"/>
    </source>
</evidence>
<keyword evidence="4 9" id="KW-0813">Transport</keyword>
<evidence type="ECO:0000256" key="1">
    <source>
        <dbReference type="ARBA" id="ARBA00002650"/>
    </source>
</evidence>
<dbReference type="GeneTree" id="ENSGT00940000163288"/>
<evidence type="ECO:0000256" key="9">
    <source>
        <dbReference type="RuleBase" id="RU000356"/>
    </source>
</evidence>
<organism evidence="11 12">
    <name type="scientific">Hucho hucho</name>
    <name type="common">huchen</name>
    <dbReference type="NCBI Taxonomy" id="62062"/>
    <lineage>
        <taxon>Eukaryota</taxon>
        <taxon>Metazoa</taxon>
        <taxon>Chordata</taxon>
        <taxon>Craniata</taxon>
        <taxon>Vertebrata</taxon>
        <taxon>Euteleostomi</taxon>
        <taxon>Actinopterygii</taxon>
        <taxon>Neopterygii</taxon>
        <taxon>Teleostei</taxon>
        <taxon>Protacanthopterygii</taxon>
        <taxon>Salmoniformes</taxon>
        <taxon>Salmonidae</taxon>
        <taxon>Salmoninae</taxon>
        <taxon>Hucho</taxon>
    </lineage>
</organism>
<dbReference type="GO" id="GO:0046872">
    <property type="term" value="F:metal ion binding"/>
    <property type="evidence" value="ECO:0007669"/>
    <property type="project" value="UniProtKB-KW"/>
</dbReference>
<dbReference type="GO" id="GO:0020037">
    <property type="term" value="F:heme binding"/>
    <property type="evidence" value="ECO:0007669"/>
    <property type="project" value="InterPro"/>
</dbReference>
<dbReference type="PROSITE" id="PS01033">
    <property type="entry name" value="GLOBIN"/>
    <property type="match status" value="1"/>
</dbReference>
<dbReference type="GO" id="GO:0005833">
    <property type="term" value="C:hemoglobin complex"/>
    <property type="evidence" value="ECO:0007669"/>
    <property type="project" value="InterPro"/>
</dbReference>
<evidence type="ECO:0000313" key="12">
    <source>
        <dbReference type="Proteomes" id="UP000314982"/>
    </source>
</evidence>
<comment type="function">
    <text evidence="1">Involved in oxygen transport from gills to the various peripheral tissues.</text>
</comment>
<dbReference type="PRINTS" id="PR00612">
    <property type="entry name" value="ALPHAHAEM"/>
</dbReference>
<evidence type="ECO:0000256" key="8">
    <source>
        <dbReference type="ARBA" id="ARBA00023004"/>
    </source>
</evidence>
<dbReference type="GO" id="GO:0019825">
    <property type="term" value="F:oxygen binding"/>
    <property type="evidence" value="ECO:0007669"/>
    <property type="project" value="InterPro"/>
</dbReference>
<feature type="domain" description="Globin" evidence="10">
    <location>
        <begin position="92"/>
        <end position="233"/>
    </location>
</feature>
<comment type="subunit">
    <text evidence="3">Heterotetramer of two alpha chains and two beta chains.</text>
</comment>
<evidence type="ECO:0000256" key="3">
    <source>
        <dbReference type="ARBA" id="ARBA00011125"/>
    </source>
</evidence>
<sequence length="233" mass="25390">MCSYGTASSLTDELECHLFSILMLSSDALVVLSAKSGHNDSQELLEGFLSISIENGGTELGGHAHGDAVGEELWRGDASSFKWINGQDAAMSLSAKDKANVKAIWGKILPRSDEIGEQALSRMLVVYPQTKAYFSHWASVAPGSDPVKNHGIIIMNKIDECVGKMEDLTGFLSKLSELHATKLRVDPTNFKILAHNLIVAIAAYFPGEFTPEIHLSVDKFLQQLALALAEKYR</sequence>
<keyword evidence="8" id="KW-0408">Iron</keyword>
<keyword evidence="6 9" id="KW-0561">Oxygen transport</keyword>
<evidence type="ECO:0000259" key="10">
    <source>
        <dbReference type="PROSITE" id="PS01033"/>
    </source>
</evidence>
<evidence type="ECO:0000256" key="2">
    <source>
        <dbReference type="ARBA" id="ARBA00008705"/>
    </source>
</evidence>
<dbReference type="InterPro" id="IPR050056">
    <property type="entry name" value="Hemoglobin_oxygen_transport"/>
</dbReference>
<dbReference type="GO" id="GO:0031720">
    <property type="term" value="F:haptoglobin binding"/>
    <property type="evidence" value="ECO:0007669"/>
    <property type="project" value="TreeGrafter"/>
</dbReference>
<dbReference type="PANTHER" id="PTHR11442">
    <property type="entry name" value="HEMOGLOBIN FAMILY MEMBER"/>
    <property type="match status" value="1"/>
</dbReference>
<dbReference type="PANTHER" id="PTHR11442:SF93">
    <property type="entry name" value="ALPHA GLOBIN-LIKE-RELATED"/>
    <property type="match status" value="1"/>
</dbReference>
<dbReference type="AlphaFoldDB" id="A0A4W5MDB6"/>
<dbReference type="InterPro" id="IPR009050">
    <property type="entry name" value="Globin-like_sf"/>
</dbReference>
<reference evidence="11" key="3">
    <citation type="submission" date="2025-09" db="UniProtKB">
        <authorList>
            <consortium name="Ensembl"/>
        </authorList>
    </citation>
    <scope>IDENTIFICATION</scope>
</reference>
<dbReference type="CDD" id="cd08927">
    <property type="entry name" value="Hb-alpha-like"/>
    <property type="match status" value="1"/>
</dbReference>
<reference evidence="11" key="2">
    <citation type="submission" date="2025-08" db="UniProtKB">
        <authorList>
            <consortium name="Ensembl"/>
        </authorList>
    </citation>
    <scope>IDENTIFICATION</scope>
</reference>
<dbReference type="GO" id="GO:0043177">
    <property type="term" value="F:organic acid binding"/>
    <property type="evidence" value="ECO:0007669"/>
    <property type="project" value="TreeGrafter"/>
</dbReference>
<dbReference type="InterPro" id="IPR000971">
    <property type="entry name" value="Globin"/>
</dbReference>
<comment type="similarity">
    <text evidence="2 9">Belongs to the globin family.</text>
</comment>
<reference evidence="12" key="1">
    <citation type="submission" date="2018-06" db="EMBL/GenBank/DDBJ databases">
        <title>Genome assembly of Danube salmon.</title>
        <authorList>
            <person name="Macqueen D.J."/>
            <person name="Gundappa M.K."/>
        </authorList>
    </citation>
    <scope>NUCLEOTIDE SEQUENCE [LARGE SCALE GENOMIC DNA]</scope>
</reference>
<dbReference type="Gene3D" id="1.10.490.10">
    <property type="entry name" value="Globins"/>
    <property type="match status" value="1"/>
</dbReference>
<keyword evidence="7" id="KW-0479">Metal-binding</keyword>
<dbReference type="GO" id="GO:0072562">
    <property type="term" value="C:blood microparticle"/>
    <property type="evidence" value="ECO:0007669"/>
    <property type="project" value="TreeGrafter"/>
</dbReference>
<dbReference type="GO" id="GO:0004601">
    <property type="term" value="F:peroxidase activity"/>
    <property type="evidence" value="ECO:0007669"/>
    <property type="project" value="TreeGrafter"/>
</dbReference>
<dbReference type="GO" id="GO:0031838">
    <property type="term" value="C:haptoglobin-hemoglobin complex"/>
    <property type="evidence" value="ECO:0007669"/>
    <property type="project" value="TreeGrafter"/>
</dbReference>
<dbReference type="InterPro" id="IPR002338">
    <property type="entry name" value="Hemoglobin_a-typ"/>
</dbReference>
<dbReference type="InterPro" id="IPR012292">
    <property type="entry name" value="Globin/Proto"/>
</dbReference>
<dbReference type="FunFam" id="1.10.490.10:FF:000002">
    <property type="entry name" value="Hemoglobin subunit alpha"/>
    <property type="match status" value="1"/>
</dbReference>
<dbReference type="SUPFAM" id="SSF46458">
    <property type="entry name" value="Globin-like"/>
    <property type="match status" value="1"/>
</dbReference>
<dbReference type="Pfam" id="PF00042">
    <property type="entry name" value="Globin"/>
    <property type="match status" value="1"/>
</dbReference>
<evidence type="ECO:0000256" key="7">
    <source>
        <dbReference type="ARBA" id="ARBA00022723"/>
    </source>
</evidence>
<accession>A0A4W5MDB6</accession>
<evidence type="ECO:0000313" key="11">
    <source>
        <dbReference type="Ensembl" id="ENSHHUP00000036397.1"/>
    </source>
</evidence>
<proteinExistence type="inferred from homology"/>
<evidence type="ECO:0000256" key="4">
    <source>
        <dbReference type="ARBA" id="ARBA00022448"/>
    </source>
</evidence>
<dbReference type="STRING" id="62062.ENSHHUP00000036397"/>
<keyword evidence="12" id="KW-1185">Reference proteome</keyword>
<protein>
    <recommendedName>
        <fullName evidence="10">Globin domain-containing protein</fullName>
    </recommendedName>
</protein>
<dbReference type="Proteomes" id="UP000314982">
    <property type="component" value="Unassembled WGS sequence"/>
</dbReference>
<keyword evidence="5 9" id="KW-0349">Heme</keyword>